<protein>
    <submittedName>
        <fullName evidence="5">Histidine kinase</fullName>
    </submittedName>
</protein>
<comment type="caution">
    <text evidence="5">The sequence shown here is derived from an EMBL/GenBank/DDBJ whole genome shotgun (WGS) entry which is preliminary data.</text>
</comment>
<dbReference type="PANTHER" id="PTHR45339">
    <property type="entry name" value="HYBRID SIGNAL TRANSDUCTION HISTIDINE KINASE J"/>
    <property type="match status" value="1"/>
</dbReference>
<proteinExistence type="predicted"/>
<keyword evidence="2" id="KW-0902">Two-component regulatory system</keyword>
<evidence type="ECO:0000256" key="2">
    <source>
        <dbReference type="ARBA" id="ARBA00023012"/>
    </source>
</evidence>
<dbReference type="PANTHER" id="PTHR45339:SF1">
    <property type="entry name" value="HYBRID SIGNAL TRANSDUCTION HISTIDINE KINASE J"/>
    <property type="match status" value="1"/>
</dbReference>
<organism evidence="5 6">
    <name type="scientific">Roseivirga echinicomitans</name>
    <dbReference type="NCBI Taxonomy" id="296218"/>
    <lineage>
        <taxon>Bacteria</taxon>
        <taxon>Pseudomonadati</taxon>
        <taxon>Bacteroidota</taxon>
        <taxon>Cytophagia</taxon>
        <taxon>Cytophagales</taxon>
        <taxon>Roseivirgaceae</taxon>
        <taxon>Roseivirga</taxon>
    </lineage>
</organism>
<evidence type="ECO:0000256" key="3">
    <source>
        <dbReference type="PROSITE-ProRule" id="PRU00169"/>
    </source>
</evidence>
<dbReference type="CDD" id="cd17546">
    <property type="entry name" value="REC_hyHK_CKI1_RcsC-like"/>
    <property type="match status" value="1"/>
</dbReference>
<dbReference type="EMBL" id="LRDB01000002">
    <property type="protein sequence ID" value="KYG82649.1"/>
    <property type="molecule type" value="Genomic_DNA"/>
</dbReference>
<dbReference type="STRING" id="296218.AWN68_12720"/>
<gene>
    <name evidence="5" type="ORF">AWN68_12720</name>
</gene>
<name>A0A150XV57_9BACT</name>
<dbReference type="GO" id="GO:0016301">
    <property type="term" value="F:kinase activity"/>
    <property type="evidence" value="ECO:0007669"/>
    <property type="project" value="UniProtKB-KW"/>
</dbReference>
<dbReference type="InterPro" id="IPR001789">
    <property type="entry name" value="Sig_transdc_resp-reg_receiver"/>
</dbReference>
<dbReference type="Pfam" id="PF00072">
    <property type="entry name" value="Response_reg"/>
    <property type="match status" value="1"/>
</dbReference>
<keyword evidence="5" id="KW-0808">Transferase</keyword>
<dbReference type="RefSeq" id="WP_068411565.1">
    <property type="nucleotide sequence ID" value="NZ_LRDB01000002.1"/>
</dbReference>
<keyword evidence="5" id="KW-0418">Kinase</keyword>
<dbReference type="SMART" id="SM00448">
    <property type="entry name" value="REC"/>
    <property type="match status" value="1"/>
</dbReference>
<evidence type="ECO:0000313" key="5">
    <source>
        <dbReference type="EMBL" id="KYG82649.1"/>
    </source>
</evidence>
<accession>A0A150XV57</accession>
<keyword evidence="6" id="KW-1185">Reference proteome</keyword>
<keyword evidence="1 3" id="KW-0597">Phosphoprotein</keyword>
<dbReference type="PROSITE" id="PS50110">
    <property type="entry name" value="RESPONSE_REGULATORY"/>
    <property type="match status" value="1"/>
</dbReference>
<feature type="modified residue" description="4-aspartylphosphate" evidence="3">
    <location>
        <position position="57"/>
    </location>
</feature>
<dbReference type="Gene3D" id="3.40.50.2300">
    <property type="match status" value="1"/>
</dbReference>
<evidence type="ECO:0000256" key="1">
    <source>
        <dbReference type="ARBA" id="ARBA00022553"/>
    </source>
</evidence>
<reference evidence="5 6" key="1">
    <citation type="submission" date="2016-01" db="EMBL/GenBank/DDBJ databases">
        <title>Genome sequencing of Roseivirga echinicomitans KMM 6058.</title>
        <authorList>
            <person name="Selvaratnam C."/>
            <person name="Thevarajoo S."/>
            <person name="Goh K.M."/>
            <person name="Ee R."/>
            <person name="Chan K.-G."/>
            <person name="Chong C.S."/>
        </authorList>
    </citation>
    <scope>NUCLEOTIDE SEQUENCE [LARGE SCALE GENOMIC DNA]</scope>
    <source>
        <strain evidence="5 6">KMM 6058</strain>
    </source>
</reference>
<dbReference type="Proteomes" id="UP000075615">
    <property type="component" value="Unassembled WGS sequence"/>
</dbReference>
<feature type="domain" description="Response regulatory" evidence="4">
    <location>
        <begin position="8"/>
        <end position="125"/>
    </location>
</feature>
<dbReference type="AlphaFoldDB" id="A0A150XV57"/>
<evidence type="ECO:0000313" key="6">
    <source>
        <dbReference type="Proteomes" id="UP000075615"/>
    </source>
</evidence>
<dbReference type="InterPro" id="IPR011006">
    <property type="entry name" value="CheY-like_superfamily"/>
</dbReference>
<dbReference type="GO" id="GO:0000160">
    <property type="term" value="P:phosphorelay signal transduction system"/>
    <property type="evidence" value="ECO:0007669"/>
    <property type="project" value="UniProtKB-KW"/>
</dbReference>
<sequence>MTEVDYKNVLVAEDSSVIQNLLKKILLFENCKITSAKDGQSVLDKYEKDDYDLIIMDFNLPVMSGLEATKKIRSIKNKKGKVPIIGISGNAKNLPESTFFEAGVNEYMQKPLDYDKLIELVKKYTASAE</sequence>
<evidence type="ECO:0000259" key="4">
    <source>
        <dbReference type="PROSITE" id="PS50110"/>
    </source>
</evidence>
<dbReference type="SUPFAM" id="SSF52172">
    <property type="entry name" value="CheY-like"/>
    <property type="match status" value="1"/>
</dbReference>